<sequence length="34" mass="4126">MKISELIKLLKERLGDEWDSFEEITYGTFYDLIE</sequence>
<dbReference type="Proteomes" id="UP000028002">
    <property type="component" value="Unassembled WGS sequence"/>
</dbReference>
<evidence type="ECO:0000313" key="1">
    <source>
        <dbReference type="EMBL" id="KER02843.1"/>
    </source>
</evidence>
<gene>
    <name evidence="1" type="ORF">MEG1DRAFT_02572</name>
</gene>
<dbReference type="EMBL" id="JGVH01000040">
    <property type="protein sequence ID" value="KER02843.1"/>
    <property type="molecule type" value="Genomic_DNA"/>
</dbReference>
<reference evidence="1 2" key="1">
    <citation type="submission" date="2014-03" db="EMBL/GenBank/DDBJ databases">
        <title>Draft Genome of Photorhabdus temperata Meg1.</title>
        <authorList>
            <person name="Hurst S.G.IV."/>
            <person name="Morris K."/>
            <person name="Thomas K."/>
            <person name="Tisa L.S."/>
        </authorList>
    </citation>
    <scope>NUCLEOTIDE SEQUENCE [LARGE SCALE GENOMIC DNA]</scope>
    <source>
        <strain evidence="1 2">Meg1</strain>
    </source>
</reference>
<organism evidence="1 2">
    <name type="scientific">Photorhabdus temperata subsp. temperata Meg1</name>
    <dbReference type="NCBI Taxonomy" id="1393735"/>
    <lineage>
        <taxon>Bacteria</taxon>
        <taxon>Pseudomonadati</taxon>
        <taxon>Pseudomonadota</taxon>
        <taxon>Gammaproteobacteria</taxon>
        <taxon>Enterobacterales</taxon>
        <taxon>Morganellaceae</taxon>
        <taxon>Photorhabdus</taxon>
    </lineage>
</organism>
<proteinExistence type="predicted"/>
<dbReference type="AlphaFoldDB" id="A0A081RVZ0"/>
<dbReference type="PATRIC" id="fig|1393735.3.peg.2627"/>
<comment type="caution">
    <text evidence="1">The sequence shown here is derived from an EMBL/GenBank/DDBJ whole genome shotgun (WGS) entry which is preliminary data.</text>
</comment>
<accession>A0A081RVZ0</accession>
<name>A0A081RVZ0_PHOTE</name>
<protein>
    <submittedName>
        <fullName evidence="1">Uncharacterized protein</fullName>
    </submittedName>
</protein>
<evidence type="ECO:0000313" key="2">
    <source>
        <dbReference type="Proteomes" id="UP000028002"/>
    </source>
</evidence>